<dbReference type="GO" id="GO:0016020">
    <property type="term" value="C:membrane"/>
    <property type="evidence" value="ECO:0007669"/>
    <property type="project" value="UniProtKB-ARBA"/>
</dbReference>
<dbReference type="Pfam" id="PF00651">
    <property type="entry name" value="BTB"/>
    <property type="match status" value="1"/>
</dbReference>
<comment type="pathway">
    <text evidence="1">Protein modification; protein ubiquitination.</text>
</comment>
<feature type="domain" description="NPH3" evidence="7">
    <location>
        <begin position="211"/>
        <end position="488"/>
    </location>
</feature>
<dbReference type="UniPathway" id="UPA00143"/>
<dbReference type="GO" id="GO:0005829">
    <property type="term" value="C:cytosol"/>
    <property type="evidence" value="ECO:0007669"/>
    <property type="project" value="UniProtKB-ARBA"/>
</dbReference>
<feature type="region of interest" description="Disordered" evidence="5">
    <location>
        <begin position="526"/>
        <end position="560"/>
    </location>
</feature>
<dbReference type="SUPFAM" id="SSF54695">
    <property type="entry name" value="POZ domain"/>
    <property type="match status" value="1"/>
</dbReference>
<feature type="domain" description="BTB" evidence="6">
    <location>
        <begin position="29"/>
        <end position="97"/>
    </location>
</feature>
<feature type="compositionally biased region" description="Low complexity" evidence="5">
    <location>
        <begin position="586"/>
        <end position="597"/>
    </location>
</feature>
<dbReference type="AlphaFoldDB" id="A0A5B7A330"/>
<dbReference type="GO" id="GO:0016567">
    <property type="term" value="P:protein ubiquitination"/>
    <property type="evidence" value="ECO:0007669"/>
    <property type="project" value="UniProtKB-UniPathway"/>
</dbReference>
<evidence type="ECO:0000256" key="2">
    <source>
        <dbReference type="ARBA" id="ARBA00022553"/>
    </source>
</evidence>
<dbReference type="InterPro" id="IPR027356">
    <property type="entry name" value="NPH3_dom"/>
</dbReference>
<evidence type="ECO:0000313" key="8">
    <source>
        <dbReference type="EMBL" id="MPA50126.1"/>
    </source>
</evidence>
<evidence type="ECO:0000256" key="3">
    <source>
        <dbReference type="ARBA" id="ARBA00022786"/>
    </source>
</evidence>
<dbReference type="InterPro" id="IPR011333">
    <property type="entry name" value="SKP1/BTB/POZ_sf"/>
</dbReference>
<name>A0A5B7A330_DAVIN</name>
<dbReference type="Pfam" id="PF03000">
    <property type="entry name" value="NPH3"/>
    <property type="match status" value="1"/>
</dbReference>
<dbReference type="PANTHER" id="PTHR32370">
    <property type="entry name" value="OS12G0117600 PROTEIN"/>
    <property type="match status" value="1"/>
</dbReference>
<evidence type="ECO:0000259" key="6">
    <source>
        <dbReference type="PROSITE" id="PS50097"/>
    </source>
</evidence>
<dbReference type="PROSITE" id="PS51649">
    <property type="entry name" value="NPH3"/>
    <property type="match status" value="1"/>
</dbReference>
<evidence type="ECO:0000259" key="7">
    <source>
        <dbReference type="PROSITE" id="PS51649"/>
    </source>
</evidence>
<proteinExistence type="inferred from homology"/>
<organism evidence="8">
    <name type="scientific">Davidia involucrata</name>
    <name type="common">Dove tree</name>
    <dbReference type="NCBI Taxonomy" id="16924"/>
    <lineage>
        <taxon>Eukaryota</taxon>
        <taxon>Viridiplantae</taxon>
        <taxon>Streptophyta</taxon>
        <taxon>Embryophyta</taxon>
        <taxon>Tracheophyta</taxon>
        <taxon>Spermatophyta</taxon>
        <taxon>Magnoliopsida</taxon>
        <taxon>eudicotyledons</taxon>
        <taxon>Gunneridae</taxon>
        <taxon>Pentapetalae</taxon>
        <taxon>asterids</taxon>
        <taxon>Cornales</taxon>
        <taxon>Nyssaceae</taxon>
        <taxon>Davidia</taxon>
    </lineage>
</organism>
<dbReference type="CDD" id="cd18312">
    <property type="entry name" value="BTB_POZ_NPY3-like"/>
    <property type="match status" value="1"/>
</dbReference>
<dbReference type="EMBL" id="GHES01019567">
    <property type="protein sequence ID" value="MPA50126.1"/>
    <property type="molecule type" value="Transcribed_RNA"/>
</dbReference>
<dbReference type="InterPro" id="IPR000210">
    <property type="entry name" value="BTB/POZ_dom"/>
</dbReference>
<dbReference type="GO" id="GO:0009958">
    <property type="term" value="P:positive gravitropism"/>
    <property type="evidence" value="ECO:0007669"/>
    <property type="project" value="UniProtKB-ARBA"/>
</dbReference>
<accession>A0A5B7A330</accession>
<protein>
    <submittedName>
        <fullName evidence="8">Putative BTB/POZ domain-containing protein NPY1</fullName>
    </submittedName>
</protein>
<dbReference type="InterPro" id="IPR043454">
    <property type="entry name" value="NPH3/RPT2-like"/>
</dbReference>
<gene>
    <name evidence="8" type="ORF">Din_019567</name>
</gene>
<feature type="region of interest" description="Disordered" evidence="5">
    <location>
        <begin position="578"/>
        <end position="618"/>
    </location>
</feature>
<sequence length="618" mass="69683">MKFMKLGSKPDAFQSESNTIRYVSSELATDIIINVGEVKFYLHKFPLLSKSNRLQKLVSKVNEENSDEIHLVDFPGGPKAFEICAKFCYGMTVTLNAYNVVAARCAAEYLEMTEDVDRGNLIFKIEVFLNSSVFRSWKDSIIVLQTTKSLLPWSEDLKVVGRCIDSIASKTSVDPSSINWSYTYNRKLAVPDKAIENGMKFQEKIEYIPKDWWVEDICELEIELYKRVMIAVKSKGRMDGNVIGEALKTYAVRWLPDSVDTLVSEVHNRRNKSLVETIICLLPSDKGVGCSCSFLLKLLKVAILVGADDSLREDLIKRISLKLDEASVNDLLIPARSPQTTIYDVELVQCLVNQFVIHEKCSLDLDIVEKNEKSTGDFVLGHGSWLNVGKLIDWYLAEISRDPNLTLSSFIDLSQSVPESARPIHDGLYRAIDIYLKEHPFLTKAERKRLCGLMDVKKLTMDASMHAAQNERLPLRVVVQVLFFEQVRVAAGFQTLDNIPHDTPCSMTNTEEDWEKTVPENCKSLGEQMSQMKIKDEDLRKNGKLIKKGSKNRGSGVQLMPSRSRRIFDKLWVVGKGHGHGENRSSETSGSSQSPTSMIQGEIKSSGTSSRPRRYSIS</sequence>
<comment type="similarity">
    <text evidence="4">Belongs to the NPH3 family.</text>
</comment>
<keyword evidence="3" id="KW-0833">Ubl conjugation pathway</keyword>
<reference evidence="8" key="1">
    <citation type="submission" date="2019-08" db="EMBL/GenBank/DDBJ databases">
        <title>Reference gene set and small RNA set construction with multiple tissues from Davidia involucrata Baill.</title>
        <authorList>
            <person name="Yang H."/>
            <person name="Zhou C."/>
            <person name="Li G."/>
            <person name="Wang J."/>
            <person name="Gao P."/>
            <person name="Wang M."/>
            <person name="Wang R."/>
            <person name="Zhao Y."/>
        </authorList>
    </citation>
    <scope>NUCLEOTIDE SEQUENCE</scope>
    <source>
        <tissue evidence="8">Mixed with DoveR01_LX</tissue>
    </source>
</reference>
<evidence type="ECO:0000256" key="5">
    <source>
        <dbReference type="SAM" id="MobiDB-lite"/>
    </source>
</evidence>
<dbReference type="FunFam" id="3.30.710.10:FF:000173">
    <property type="entry name" value="BTB/POZ domain-containing protein NPY2"/>
    <property type="match status" value="1"/>
</dbReference>
<keyword evidence="2" id="KW-0597">Phosphoprotein</keyword>
<evidence type="ECO:0000256" key="4">
    <source>
        <dbReference type="PROSITE-ProRule" id="PRU00982"/>
    </source>
</evidence>
<feature type="compositionally biased region" description="Basic residues" evidence="5">
    <location>
        <begin position="542"/>
        <end position="551"/>
    </location>
</feature>
<dbReference type="PROSITE" id="PS50097">
    <property type="entry name" value="BTB"/>
    <property type="match status" value="1"/>
</dbReference>
<evidence type="ECO:0000256" key="1">
    <source>
        <dbReference type="ARBA" id="ARBA00004906"/>
    </source>
</evidence>
<dbReference type="Gene3D" id="3.30.710.10">
    <property type="entry name" value="Potassium Channel Kv1.1, Chain A"/>
    <property type="match status" value="1"/>
</dbReference>
<dbReference type="SMART" id="SM00225">
    <property type="entry name" value="BTB"/>
    <property type="match status" value="1"/>
</dbReference>